<proteinExistence type="predicted"/>
<keyword evidence="2" id="KW-1185">Reference proteome</keyword>
<name>A0ABR1Z983_9ROSI</name>
<protein>
    <submittedName>
        <fullName evidence="1">Uncharacterized protein</fullName>
    </submittedName>
</protein>
<sequence>MQNEKKRNIRRDPAREEARDLDFPFEKPICVNAISEATSRAESVTKYVLQQIDNDWKTSIPPIVVKKTCSLLSSTADSWISPSVLSSRSNTALRELMAENHATVLSLHLILDRDWHLNHHGEAHSGSDIQQHLLFPEPPQGWDKFQETGAKLILNLTQDSSSAYEMLSVRGKTEEEDDECWEL</sequence>
<comment type="caution">
    <text evidence="1">The sequence shown here is derived from an EMBL/GenBank/DDBJ whole genome shotgun (WGS) entry which is preliminary data.</text>
</comment>
<dbReference type="EMBL" id="JBBPBN010002173">
    <property type="protein sequence ID" value="KAK8476557.1"/>
    <property type="molecule type" value="Genomic_DNA"/>
</dbReference>
<accession>A0ABR1Z983</accession>
<organism evidence="1 2">
    <name type="scientific">Hibiscus sabdariffa</name>
    <name type="common">roselle</name>
    <dbReference type="NCBI Taxonomy" id="183260"/>
    <lineage>
        <taxon>Eukaryota</taxon>
        <taxon>Viridiplantae</taxon>
        <taxon>Streptophyta</taxon>
        <taxon>Embryophyta</taxon>
        <taxon>Tracheophyta</taxon>
        <taxon>Spermatophyta</taxon>
        <taxon>Magnoliopsida</taxon>
        <taxon>eudicotyledons</taxon>
        <taxon>Gunneridae</taxon>
        <taxon>Pentapetalae</taxon>
        <taxon>rosids</taxon>
        <taxon>malvids</taxon>
        <taxon>Malvales</taxon>
        <taxon>Malvaceae</taxon>
        <taxon>Malvoideae</taxon>
        <taxon>Hibiscus</taxon>
    </lineage>
</organism>
<evidence type="ECO:0000313" key="1">
    <source>
        <dbReference type="EMBL" id="KAK8476557.1"/>
    </source>
</evidence>
<reference evidence="1 2" key="1">
    <citation type="journal article" date="2024" name="G3 (Bethesda)">
        <title>Genome assembly of Hibiscus sabdariffa L. provides insights into metabolisms of medicinal natural products.</title>
        <authorList>
            <person name="Kim T."/>
        </authorList>
    </citation>
    <scope>NUCLEOTIDE SEQUENCE [LARGE SCALE GENOMIC DNA]</scope>
    <source>
        <strain evidence="1">TK-2024</strain>
        <tissue evidence="1">Old leaves</tissue>
    </source>
</reference>
<evidence type="ECO:0000313" key="2">
    <source>
        <dbReference type="Proteomes" id="UP001396334"/>
    </source>
</evidence>
<dbReference type="Proteomes" id="UP001396334">
    <property type="component" value="Unassembled WGS sequence"/>
</dbReference>
<gene>
    <name evidence="1" type="ORF">V6N11_028243</name>
</gene>